<dbReference type="PRINTS" id="PR00625">
    <property type="entry name" value="JDOMAIN"/>
</dbReference>
<evidence type="ECO:0000256" key="3">
    <source>
        <dbReference type="HAMAP-Rule" id="MF_01152"/>
    </source>
</evidence>
<evidence type="ECO:0000313" key="6">
    <source>
        <dbReference type="EMBL" id="NSG87061.1"/>
    </source>
</evidence>
<feature type="region of interest" description="Disordered" evidence="4">
    <location>
        <begin position="371"/>
        <end position="394"/>
    </location>
</feature>
<dbReference type="InterPro" id="IPR018253">
    <property type="entry name" value="DnaJ_domain_CS"/>
</dbReference>
<dbReference type="InterPro" id="IPR012724">
    <property type="entry name" value="DnaJ"/>
</dbReference>
<dbReference type="InterPro" id="IPR008971">
    <property type="entry name" value="HSP40/DnaJ_pept-bd"/>
</dbReference>
<comment type="function">
    <text evidence="3">Participates actively in the response to hyperosmotic and heat shock by preventing the aggregation of stress-denatured proteins and by disaggregating proteins, also in an autonomous, DnaK-independent fashion. Unfolded proteins bind initially to DnaJ; upon interaction with the DnaJ-bound protein, DnaK hydrolyzes its bound ATP, resulting in the formation of a stable complex. GrpE releases ADP from DnaK; ATP binding to DnaK triggers the release of the substrate protein, thus completing the reaction cycle. Several rounds of ATP-dependent interactions between DnaJ, DnaK and GrpE are required for fully efficient folding. Also involved, together with DnaK and GrpE, in the DNA replication of plasmids through activation of initiation proteins.</text>
</comment>
<name>A0ABX2HA39_9FIRM</name>
<dbReference type="SUPFAM" id="SSF46565">
    <property type="entry name" value="Chaperone J-domain"/>
    <property type="match status" value="1"/>
</dbReference>
<evidence type="ECO:0000256" key="1">
    <source>
        <dbReference type="ARBA" id="ARBA00022705"/>
    </source>
</evidence>
<evidence type="ECO:0000259" key="5">
    <source>
        <dbReference type="PROSITE" id="PS50076"/>
    </source>
</evidence>
<dbReference type="InterPro" id="IPR001623">
    <property type="entry name" value="DnaJ_domain"/>
</dbReference>
<reference evidence="6 7" key="1">
    <citation type="journal article" date="2020" name="Cell Host Microbe">
        <title>Functional and Genomic Variation between Human-Derived Isolates of Lachnospiraceae Reveals Inter- and Intra-Species Diversity.</title>
        <authorList>
            <person name="Sorbara M.T."/>
            <person name="Littmann E.R."/>
            <person name="Fontana E."/>
            <person name="Moody T.U."/>
            <person name="Kohout C.E."/>
            <person name="Gjonbalaj M."/>
            <person name="Eaton V."/>
            <person name="Seok R."/>
            <person name="Leiner I.M."/>
            <person name="Pamer E.G."/>
        </authorList>
    </citation>
    <scope>NUCLEOTIDE SEQUENCE [LARGE SCALE GENOMIC DNA]</scope>
    <source>
        <strain evidence="6 7">MSK.17.74</strain>
    </source>
</reference>
<dbReference type="SMART" id="SM00271">
    <property type="entry name" value="DnaJ"/>
    <property type="match status" value="1"/>
</dbReference>
<evidence type="ECO:0000256" key="4">
    <source>
        <dbReference type="SAM" id="MobiDB-lite"/>
    </source>
</evidence>
<dbReference type="Pfam" id="PF01556">
    <property type="entry name" value="DnaJ_C"/>
    <property type="match status" value="1"/>
</dbReference>
<dbReference type="PROSITE" id="PS50076">
    <property type="entry name" value="DNAJ_2"/>
    <property type="match status" value="1"/>
</dbReference>
<keyword evidence="1 3" id="KW-0235">DNA replication</keyword>
<gene>
    <name evidence="3" type="primary">dnaJ</name>
    <name evidence="6" type="ORF">G5B17_16990</name>
</gene>
<comment type="domain">
    <text evidence="3">The J domain is necessary and sufficient to stimulate DnaK ATPase activity. Zinc center 1 plays an important role in the autonomous, DnaK-independent chaperone activity of DnaJ. Zinc center 2 is essential for interaction with DnaK and for DnaJ activity.</text>
</comment>
<comment type="caution">
    <text evidence="3">Lacks conserved residue(s) required for the propagation of feature annotation.</text>
</comment>
<dbReference type="PANTHER" id="PTHR43096">
    <property type="entry name" value="DNAJ HOMOLOG 1, MITOCHONDRIAL-RELATED"/>
    <property type="match status" value="1"/>
</dbReference>
<dbReference type="CDD" id="cd10747">
    <property type="entry name" value="DnaJ_C"/>
    <property type="match status" value="1"/>
</dbReference>
<dbReference type="Pfam" id="PF00226">
    <property type="entry name" value="DnaJ"/>
    <property type="match status" value="1"/>
</dbReference>
<keyword evidence="3" id="KW-0346">Stress response</keyword>
<comment type="caution">
    <text evidence="6">The sequence shown here is derived from an EMBL/GenBank/DDBJ whole genome shotgun (WGS) entry which is preliminary data.</text>
</comment>
<keyword evidence="7" id="KW-1185">Reference proteome</keyword>
<dbReference type="SUPFAM" id="SSF49493">
    <property type="entry name" value="HSP40/DnaJ peptide-binding domain"/>
    <property type="match status" value="2"/>
</dbReference>
<evidence type="ECO:0000313" key="7">
    <source>
        <dbReference type="Proteomes" id="UP001644719"/>
    </source>
</evidence>
<dbReference type="InterPro" id="IPR002939">
    <property type="entry name" value="DnaJ_C"/>
</dbReference>
<sequence length="394" mass="41272">MGAKRDYYEVLGISRSADKDAIKKAYRKMAKKYHPDSNAGNPDAEEKFKEVTEAYNVLSDPEKKKLYDQFGHAAFEEGAGGAGYGEGGFNRNGGFDGSGFSGFGGFGNSHSGAYRSPDGSYQEFHFEGGDMDDILKNLFGGGFGGGSNSGKAGSAHGFGGSGFGHSGFENGSFRSGFNGSFGSGGFDGTGYGDGFGNSCNSGFSGSHQKKGQDLNAEISISFNEAAFGCDKLINLSGADGSGKQTLKVHIPAGIDNGKSIRLRGKGNPGYGGAPAGDLLLKVHVGERPGFERKGTDVYTTVNVPFITAALGGEAKVQTLNGQVMCRIPEGTQSGSKIRLKGKGIQAMGKTGVYGDLYVTVQVQVPRNLSEESKRRLREFDTSTRMAGTRGSRTA</sequence>
<feature type="compositionally biased region" description="Polar residues" evidence="4">
    <location>
        <begin position="382"/>
        <end position="394"/>
    </location>
</feature>
<comment type="similarity">
    <text evidence="3">Belongs to the DnaJ family.</text>
</comment>
<dbReference type="InterPro" id="IPR036869">
    <property type="entry name" value="J_dom_sf"/>
</dbReference>
<dbReference type="HAMAP" id="MF_01152">
    <property type="entry name" value="DnaJ"/>
    <property type="match status" value="1"/>
</dbReference>
<protein>
    <recommendedName>
        <fullName evidence="3">Chaperone protein DnaJ</fullName>
    </recommendedName>
</protein>
<organism evidence="6 7">
    <name type="scientific">Blautia faecis</name>
    <dbReference type="NCBI Taxonomy" id="871665"/>
    <lineage>
        <taxon>Bacteria</taxon>
        <taxon>Bacillati</taxon>
        <taxon>Bacillota</taxon>
        <taxon>Clostridia</taxon>
        <taxon>Lachnospirales</taxon>
        <taxon>Lachnospiraceae</taxon>
        <taxon>Blautia</taxon>
    </lineage>
</organism>
<dbReference type="CDD" id="cd06257">
    <property type="entry name" value="DnaJ"/>
    <property type="match status" value="1"/>
</dbReference>
<keyword evidence="2 3" id="KW-0143">Chaperone</keyword>
<dbReference type="EMBL" id="JAAITS010000059">
    <property type="protein sequence ID" value="NSG87061.1"/>
    <property type="molecule type" value="Genomic_DNA"/>
</dbReference>
<feature type="compositionally biased region" description="Basic and acidic residues" evidence="4">
    <location>
        <begin position="371"/>
        <end position="381"/>
    </location>
</feature>
<feature type="domain" description="J" evidence="5">
    <location>
        <begin position="6"/>
        <end position="71"/>
    </location>
</feature>
<dbReference type="RefSeq" id="WP_173770234.1">
    <property type="nucleotide sequence ID" value="NZ_JAAITS010000059.1"/>
</dbReference>
<dbReference type="Gene3D" id="2.60.260.20">
    <property type="entry name" value="Urease metallochaperone UreE, N-terminal domain"/>
    <property type="match status" value="2"/>
</dbReference>
<accession>A0ABX2HA39</accession>
<evidence type="ECO:0000256" key="2">
    <source>
        <dbReference type="ARBA" id="ARBA00023186"/>
    </source>
</evidence>
<comment type="subunit">
    <text evidence="3">Homodimer.</text>
</comment>
<dbReference type="Proteomes" id="UP001644719">
    <property type="component" value="Unassembled WGS sequence"/>
</dbReference>
<keyword evidence="3" id="KW-0677">Repeat</keyword>
<comment type="subcellular location">
    <subcellularLocation>
        <location evidence="3">Cytoplasm</location>
    </subcellularLocation>
</comment>
<dbReference type="Gene3D" id="1.10.287.110">
    <property type="entry name" value="DnaJ domain"/>
    <property type="match status" value="1"/>
</dbReference>
<keyword evidence="3" id="KW-0963">Cytoplasm</keyword>
<dbReference type="PROSITE" id="PS00636">
    <property type="entry name" value="DNAJ_1"/>
    <property type="match status" value="1"/>
</dbReference>
<dbReference type="PANTHER" id="PTHR43096:SF52">
    <property type="entry name" value="DNAJ HOMOLOG 1, MITOCHONDRIAL-RELATED"/>
    <property type="match status" value="1"/>
</dbReference>
<proteinExistence type="inferred from homology"/>